<proteinExistence type="predicted"/>
<dbReference type="EMBL" id="CP042469">
    <property type="protein sequence ID" value="QOX65164.1"/>
    <property type="molecule type" value="Genomic_DNA"/>
</dbReference>
<evidence type="ECO:0000313" key="2">
    <source>
        <dbReference type="Proteomes" id="UP000594014"/>
    </source>
</evidence>
<evidence type="ECO:0000313" key="1">
    <source>
        <dbReference type="EMBL" id="QOX65164.1"/>
    </source>
</evidence>
<reference evidence="1" key="1">
    <citation type="submission" date="2019-08" db="EMBL/GenBank/DDBJ databases">
        <title>Genome sequence of Clostridiales bacterium MT110.</title>
        <authorList>
            <person name="Cao J."/>
        </authorList>
    </citation>
    <scope>NUCLEOTIDE SEQUENCE</scope>
    <source>
        <strain evidence="1">MT110</strain>
    </source>
</reference>
<dbReference type="Proteomes" id="UP000594014">
    <property type="component" value="Chromosome"/>
</dbReference>
<sequence>MKQVVLFTPTLITGGAEKFVVDLAVNMDRKVFDVTVATLAGIIPNGFASNKFLSVLQANQIEVLDLSGRNRIETLRKVNRFFSKRRPEIIHTNLSTILYVMVFATFYRTETRLFTFHNPAGFTAEGLKKQLYRLAFTVFRFTPVAICDFVKDTIAREYRLPYRSIPCVYNGVDTKAFRPSARALVMSPDSQCRENSLEEEILFGKTVEFISTGILYHVKNHKLLIDAFAIAHARHPNIRLNILGDGELRGMLERQIAVYRLEKKIVIQGITDRVANHLNKADVYIMSSNLEGLPLSVLEAMACGLPVITTAAGGVVDIVTTGYNGMVTPVGDVVALADAMILLTENEAMRKSMGAASRKKAVELDLRNCVSRYQSLYLTGKPDDSSEKRMAYDAINS</sequence>
<accession>A0ACD1AFK0</accession>
<keyword evidence="2" id="KW-1185">Reference proteome</keyword>
<organism evidence="1 2">
    <name type="scientific">Anoxybacterium hadale</name>
    <dbReference type="NCBI Taxonomy" id="3408580"/>
    <lineage>
        <taxon>Bacteria</taxon>
        <taxon>Bacillati</taxon>
        <taxon>Bacillota</taxon>
        <taxon>Clostridia</taxon>
        <taxon>Peptostreptococcales</taxon>
        <taxon>Anaerovoracaceae</taxon>
        <taxon>Anoxybacterium</taxon>
    </lineage>
</organism>
<protein>
    <submittedName>
        <fullName evidence="1">Glycosyltransferase family 4 protein</fullName>
    </submittedName>
</protein>
<name>A0ACD1AFK0_9FIRM</name>
<gene>
    <name evidence="1" type="ORF">FRZ06_18320</name>
</gene>